<accession>A0A3L7J9A2</accession>
<evidence type="ECO:0000313" key="2">
    <source>
        <dbReference type="Proteomes" id="UP000281094"/>
    </source>
</evidence>
<keyword evidence="2" id="KW-1185">Reference proteome</keyword>
<dbReference type="Proteomes" id="UP000281094">
    <property type="component" value="Unassembled WGS sequence"/>
</dbReference>
<organism evidence="1 2">
    <name type="scientific">Notoacmeibacter ruber</name>
    <dbReference type="NCBI Taxonomy" id="2670375"/>
    <lineage>
        <taxon>Bacteria</taxon>
        <taxon>Pseudomonadati</taxon>
        <taxon>Pseudomonadota</taxon>
        <taxon>Alphaproteobacteria</taxon>
        <taxon>Hyphomicrobiales</taxon>
        <taxon>Notoacmeibacteraceae</taxon>
        <taxon>Notoacmeibacter</taxon>
    </lineage>
</organism>
<dbReference type="EMBL" id="RCWN01000001">
    <property type="protein sequence ID" value="RLQ87080.1"/>
    <property type="molecule type" value="Genomic_DNA"/>
</dbReference>
<sequence length="244" mass="26871">MRSIPIPLQPLPFSQLDRACVLAHMFFPNDEDQRAAFARSANREAALDMLRHGEDAAAALSVQGGSEKRKRLGFLIDAPELSTMVTEKQWIKGGQVGIMLCYINAAAHESPSDATVNFATRVAMKVSERCGWPASGSTVRNAWVALKDVAHLWAADAVFAMKGVDWLDSEESDFWGFLILAEGYRKFGVSQGVRGAISNETLLSDDMSWTVADNLEMPDFDPTGMTEISEELIQIARDKGIFVR</sequence>
<dbReference type="AlphaFoldDB" id="A0A3L7J9A2"/>
<name>A0A3L7J9A2_9HYPH</name>
<proteinExistence type="predicted"/>
<comment type="caution">
    <text evidence="1">The sequence shown here is derived from an EMBL/GenBank/DDBJ whole genome shotgun (WGS) entry which is preliminary data.</text>
</comment>
<evidence type="ECO:0000313" key="1">
    <source>
        <dbReference type="EMBL" id="RLQ87080.1"/>
    </source>
</evidence>
<protein>
    <submittedName>
        <fullName evidence="1">Uncharacterized protein</fullName>
    </submittedName>
</protein>
<gene>
    <name evidence="1" type="ORF">D8780_01470</name>
</gene>
<reference evidence="1 2" key="1">
    <citation type="submission" date="2018-10" db="EMBL/GenBank/DDBJ databases">
        <title>Notoacmeibacter sp. M2BS9Y-3-1, whole genome shotgun sequence.</title>
        <authorList>
            <person name="Tuo L."/>
        </authorList>
    </citation>
    <scope>NUCLEOTIDE SEQUENCE [LARGE SCALE GENOMIC DNA]</scope>
    <source>
        <strain evidence="1 2">M2BS9Y-3-1</strain>
    </source>
</reference>